<dbReference type="SUPFAM" id="SSF56784">
    <property type="entry name" value="HAD-like"/>
    <property type="match status" value="1"/>
</dbReference>
<dbReference type="InterPro" id="IPR023214">
    <property type="entry name" value="HAD_sf"/>
</dbReference>
<dbReference type="GO" id="GO:0005829">
    <property type="term" value="C:cytosol"/>
    <property type="evidence" value="ECO:0007669"/>
    <property type="project" value="TreeGrafter"/>
</dbReference>
<proteinExistence type="predicted"/>
<dbReference type="EMBL" id="SLXA01000001">
    <property type="protein sequence ID" value="TCO86435.1"/>
    <property type="molecule type" value="Genomic_DNA"/>
</dbReference>
<organism evidence="1 2">
    <name type="scientific">Frisingicoccus caecimuris</name>
    <dbReference type="NCBI Taxonomy" id="1796636"/>
    <lineage>
        <taxon>Bacteria</taxon>
        <taxon>Bacillati</taxon>
        <taxon>Bacillota</taxon>
        <taxon>Clostridia</taxon>
        <taxon>Lachnospirales</taxon>
        <taxon>Lachnospiraceae</taxon>
        <taxon>Frisingicoccus</taxon>
    </lineage>
</organism>
<comment type="caution">
    <text evidence="1">The sequence shown here is derived from an EMBL/GenBank/DDBJ whole genome shotgun (WGS) entry which is preliminary data.</text>
</comment>
<accession>A0A4R2LJ43</accession>
<dbReference type="InterPro" id="IPR000150">
    <property type="entry name" value="Cof"/>
</dbReference>
<dbReference type="InterPro" id="IPR036412">
    <property type="entry name" value="HAD-like_sf"/>
</dbReference>
<dbReference type="PANTHER" id="PTHR10000">
    <property type="entry name" value="PHOSPHOSERINE PHOSPHATASE"/>
    <property type="match status" value="1"/>
</dbReference>
<dbReference type="GO" id="GO:0016791">
    <property type="term" value="F:phosphatase activity"/>
    <property type="evidence" value="ECO:0007669"/>
    <property type="project" value="TreeGrafter"/>
</dbReference>
<sequence>MIKLIVSDVDGTLVPEGTNDLNPEIFTLIRRLKSQGIYFAVASGRHKCSIEKMFAPVKEDIFYITSNGAYTGTCHECLAVSGLPKEVCQKLFRDFKALGDFPYIAESIDAAYTACPDPEFTRILTEDYGYQMTQCTSAEGFGNDIIKFSLYHPENVLNFNGELLKKWNEICKCSISGTHWIDFIPMDANKGNALARLQERLGITIQETIAFGDQANDIEMLKQAYYSHAMANAGCTVKNAARFTCDSAENNGVLKVLNSFFPNN</sequence>
<evidence type="ECO:0008006" key="3">
    <source>
        <dbReference type="Google" id="ProtNLM"/>
    </source>
</evidence>
<dbReference type="RefSeq" id="WP_132087570.1">
    <property type="nucleotide sequence ID" value="NZ_JANKAQ010000002.1"/>
</dbReference>
<evidence type="ECO:0000313" key="1">
    <source>
        <dbReference type="EMBL" id="TCO86435.1"/>
    </source>
</evidence>
<reference evidence="1 2" key="1">
    <citation type="submission" date="2019-03" db="EMBL/GenBank/DDBJ databases">
        <title>Genomic Encyclopedia of Type Strains, Phase IV (KMG-IV): sequencing the most valuable type-strain genomes for metagenomic binning, comparative biology and taxonomic classification.</title>
        <authorList>
            <person name="Goeker M."/>
        </authorList>
    </citation>
    <scope>NUCLEOTIDE SEQUENCE [LARGE SCALE GENOMIC DNA]</scope>
    <source>
        <strain evidence="1 2">DSM 28559</strain>
    </source>
</reference>
<dbReference type="Gene3D" id="3.40.50.1000">
    <property type="entry name" value="HAD superfamily/HAD-like"/>
    <property type="match status" value="1"/>
</dbReference>
<dbReference type="SFLD" id="SFLDS00003">
    <property type="entry name" value="Haloacid_Dehalogenase"/>
    <property type="match status" value="1"/>
</dbReference>
<dbReference type="Gene3D" id="3.30.1240.10">
    <property type="match status" value="1"/>
</dbReference>
<dbReference type="GO" id="GO:0000287">
    <property type="term" value="F:magnesium ion binding"/>
    <property type="evidence" value="ECO:0007669"/>
    <property type="project" value="TreeGrafter"/>
</dbReference>
<dbReference type="PANTHER" id="PTHR10000:SF53">
    <property type="entry name" value="5-AMINO-6-(5-PHOSPHO-D-RIBITYLAMINO)URACIL PHOSPHATASE YBJI-RELATED"/>
    <property type="match status" value="1"/>
</dbReference>
<dbReference type="NCBIfam" id="TIGR00099">
    <property type="entry name" value="Cof-subfamily"/>
    <property type="match status" value="1"/>
</dbReference>
<dbReference type="PROSITE" id="PS01229">
    <property type="entry name" value="COF_2"/>
    <property type="match status" value="1"/>
</dbReference>
<dbReference type="OrthoDB" id="9814970at2"/>
<name>A0A4R2LJ43_9FIRM</name>
<dbReference type="NCBIfam" id="TIGR01484">
    <property type="entry name" value="HAD-SF-IIB"/>
    <property type="match status" value="1"/>
</dbReference>
<dbReference type="SFLD" id="SFLDG01140">
    <property type="entry name" value="C2.B:_Phosphomannomutase_and_P"/>
    <property type="match status" value="1"/>
</dbReference>
<protein>
    <recommendedName>
        <fullName evidence="3">Cof subfamily protein (Haloacid dehalogenase superfamily)/HAD superfamily hydrolase (TIGR01484 family)</fullName>
    </recommendedName>
</protein>
<keyword evidence="2" id="KW-1185">Reference proteome</keyword>
<gene>
    <name evidence="1" type="ORF">EV212_101222</name>
</gene>
<dbReference type="Pfam" id="PF08282">
    <property type="entry name" value="Hydrolase_3"/>
    <property type="match status" value="1"/>
</dbReference>
<dbReference type="InterPro" id="IPR006379">
    <property type="entry name" value="HAD-SF_hydro_IIB"/>
</dbReference>
<dbReference type="AlphaFoldDB" id="A0A4R2LJ43"/>
<evidence type="ECO:0000313" key="2">
    <source>
        <dbReference type="Proteomes" id="UP000295711"/>
    </source>
</evidence>
<dbReference type="Proteomes" id="UP000295711">
    <property type="component" value="Unassembled WGS sequence"/>
</dbReference>